<organism evidence="2 3">
    <name type="scientific">Candidatus Acidiferrum panamense</name>
    <dbReference type="NCBI Taxonomy" id="2741543"/>
    <lineage>
        <taxon>Bacteria</taxon>
        <taxon>Pseudomonadati</taxon>
        <taxon>Acidobacteriota</taxon>
        <taxon>Terriglobia</taxon>
        <taxon>Candidatus Acidiferrales</taxon>
        <taxon>Candidatus Acidiferrum</taxon>
    </lineage>
</organism>
<dbReference type="InterPro" id="IPR051703">
    <property type="entry name" value="NF-kappa-B_Signaling_Reg"/>
</dbReference>
<proteinExistence type="predicted"/>
<feature type="domain" description="YqaJ viral recombinase" evidence="1">
    <location>
        <begin position="35"/>
        <end position="175"/>
    </location>
</feature>
<dbReference type="Gene3D" id="3.90.320.10">
    <property type="match status" value="1"/>
</dbReference>
<name>A0A7V8NMV8_9BACT</name>
<dbReference type="PANTHER" id="PTHR46609">
    <property type="entry name" value="EXONUCLEASE, PHAGE-TYPE/RECB, C-TERMINAL DOMAIN-CONTAINING PROTEIN"/>
    <property type="match status" value="1"/>
</dbReference>
<dbReference type="SUPFAM" id="SSF52980">
    <property type="entry name" value="Restriction endonuclease-like"/>
    <property type="match status" value="1"/>
</dbReference>
<dbReference type="InterPro" id="IPR019080">
    <property type="entry name" value="YqaJ_viral_recombinase"/>
</dbReference>
<reference evidence="2" key="1">
    <citation type="submission" date="2020-06" db="EMBL/GenBank/DDBJ databases">
        <title>Legume-microbial interactions unlock mineral nutrients during tropical forest succession.</title>
        <authorList>
            <person name="Epihov D.Z."/>
        </authorList>
    </citation>
    <scope>NUCLEOTIDE SEQUENCE [LARGE SCALE GENOMIC DNA]</scope>
    <source>
        <strain evidence="2">Pan2503</strain>
    </source>
</reference>
<keyword evidence="3" id="KW-1185">Reference proteome</keyword>
<evidence type="ECO:0000313" key="3">
    <source>
        <dbReference type="Proteomes" id="UP000567293"/>
    </source>
</evidence>
<dbReference type="EMBL" id="JACDQQ010000447">
    <property type="protein sequence ID" value="MBA0084263.1"/>
    <property type="molecule type" value="Genomic_DNA"/>
</dbReference>
<gene>
    <name evidence="2" type="ORF">HRJ53_04640</name>
</gene>
<accession>A0A7V8NMV8</accession>
<dbReference type="AlphaFoldDB" id="A0A7V8NMV8"/>
<dbReference type="Proteomes" id="UP000567293">
    <property type="component" value="Unassembled WGS sequence"/>
</dbReference>
<dbReference type="CDD" id="cd22343">
    <property type="entry name" value="PDDEXK_lambda_exonuclease-like"/>
    <property type="match status" value="1"/>
</dbReference>
<evidence type="ECO:0000313" key="2">
    <source>
        <dbReference type="EMBL" id="MBA0084263.1"/>
    </source>
</evidence>
<dbReference type="InterPro" id="IPR011335">
    <property type="entry name" value="Restrct_endonuc-II-like"/>
</dbReference>
<dbReference type="Pfam" id="PF09588">
    <property type="entry name" value="YqaJ"/>
    <property type="match status" value="1"/>
</dbReference>
<sequence length="227" mass="26046">MNAPIKVEDLLRQAREAVMQSSARRSFIRQDDPLWHRVRIGCLTASRMRHARAMLKRGGESAERYNYKLELVTERLTGKEVVHFVSKAMQDGIEREQPAGELYEMLTGTLIEPGGFIYHPTIHWFGASPDRLIGKDGLVEIKCPTETTFTEWLLAGTIPEEHIDQMTTQLICTERKWCDFVAYHPDFPADKNLIVHRFVPTAEQIAAVEADAQKFLDEVYVLYRRAA</sequence>
<comment type="caution">
    <text evidence="2">The sequence shown here is derived from an EMBL/GenBank/DDBJ whole genome shotgun (WGS) entry which is preliminary data.</text>
</comment>
<dbReference type="InterPro" id="IPR011604">
    <property type="entry name" value="PDDEXK-like_dom_sf"/>
</dbReference>
<dbReference type="PANTHER" id="PTHR46609:SF6">
    <property type="entry name" value="EXONUCLEASE, PHAGE-TYPE_RECB, C-TERMINAL DOMAIN-CONTAINING PROTEIN-RELATED"/>
    <property type="match status" value="1"/>
</dbReference>
<evidence type="ECO:0000259" key="1">
    <source>
        <dbReference type="Pfam" id="PF09588"/>
    </source>
</evidence>
<protein>
    <submittedName>
        <fullName evidence="2">YqaJ viral recombinase family protein</fullName>
    </submittedName>
</protein>